<feature type="transmembrane region" description="Helical" evidence="2">
    <location>
        <begin position="213"/>
        <end position="233"/>
    </location>
</feature>
<keyword evidence="2" id="KW-0472">Membrane</keyword>
<dbReference type="InterPro" id="IPR036259">
    <property type="entry name" value="MFS_trans_sf"/>
</dbReference>
<dbReference type="EMBL" id="CAUYUJ010019284">
    <property type="protein sequence ID" value="CAK0890003.1"/>
    <property type="molecule type" value="Genomic_DNA"/>
</dbReference>
<keyword evidence="2" id="KW-1133">Transmembrane helix</keyword>
<feature type="transmembrane region" description="Helical" evidence="2">
    <location>
        <begin position="297"/>
        <end position="324"/>
    </location>
</feature>
<proteinExistence type="predicted"/>
<feature type="region of interest" description="Disordered" evidence="1">
    <location>
        <begin position="346"/>
        <end position="365"/>
    </location>
</feature>
<organism evidence="3 4">
    <name type="scientific">Prorocentrum cordatum</name>
    <dbReference type="NCBI Taxonomy" id="2364126"/>
    <lineage>
        <taxon>Eukaryota</taxon>
        <taxon>Sar</taxon>
        <taxon>Alveolata</taxon>
        <taxon>Dinophyceae</taxon>
        <taxon>Prorocentrales</taxon>
        <taxon>Prorocentraceae</taxon>
        <taxon>Prorocentrum</taxon>
    </lineage>
</organism>
<comment type="caution">
    <text evidence="3">The sequence shown here is derived from an EMBL/GenBank/DDBJ whole genome shotgun (WGS) entry which is preliminary data.</text>
</comment>
<protein>
    <recommendedName>
        <fullName evidence="5">ADP,ATP carrier protein</fullName>
    </recommendedName>
</protein>
<feature type="transmembrane region" description="Helical" evidence="2">
    <location>
        <begin position="112"/>
        <end position="132"/>
    </location>
</feature>
<feature type="transmembrane region" description="Helical" evidence="2">
    <location>
        <begin position="71"/>
        <end position="92"/>
    </location>
</feature>
<dbReference type="Gene3D" id="1.20.1250.20">
    <property type="entry name" value="MFS general substrate transporter like domains"/>
    <property type="match status" value="1"/>
</dbReference>
<accession>A0ABN9WT86</accession>
<feature type="compositionally biased region" description="Low complexity" evidence="1">
    <location>
        <begin position="348"/>
        <end position="359"/>
    </location>
</feature>
<keyword evidence="4" id="KW-1185">Reference proteome</keyword>
<feature type="transmembrane region" description="Helical" evidence="2">
    <location>
        <begin position="39"/>
        <end position="56"/>
    </location>
</feature>
<evidence type="ECO:0000313" key="3">
    <source>
        <dbReference type="EMBL" id="CAK0890003.1"/>
    </source>
</evidence>
<name>A0ABN9WT86_9DINO</name>
<sequence length="365" mass="39477">VVVIYPESAERDQCAQESEPKGIGLNGTSGHSNVRRARFTLTAFGSFASMFIVVFAKDLYILSFGASADSVGAIVAVLSILLPVMYPLAGYLMDREPPMLSISGWGRRAPWFATHVVPLSIVMGAIFLPGLVWLPPAGSWLLDVWLGSCMLVAGWCIAVQITAYESARAEIYPFKGERVLVEGMSKVTGACAAIVGIGTQFVLWAISTVPVRLVVSFLLFASVNVSLVAVPVLRDARQPRDPARAGSIQESIDILRNAPMRHAVGLRFWQTAAETASANFSIYYLTFVNGQTNSERAVTMATCGAIVALLEFGVLIPFWSFVWMQLFPGQRARRDWAPVCGGARRPCGRPACASSCSPPSRRPPC</sequence>
<feature type="non-terminal residue" evidence="3">
    <location>
        <position position="1"/>
    </location>
</feature>
<evidence type="ECO:0000313" key="4">
    <source>
        <dbReference type="Proteomes" id="UP001189429"/>
    </source>
</evidence>
<dbReference type="SUPFAM" id="SSF103473">
    <property type="entry name" value="MFS general substrate transporter"/>
    <property type="match status" value="1"/>
</dbReference>
<feature type="transmembrane region" description="Helical" evidence="2">
    <location>
        <begin position="144"/>
        <end position="166"/>
    </location>
</feature>
<evidence type="ECO:0008006" key="5">
    <source>
        <dbReference type="Google" id="ProtNLM"/>
    </source>
</evidence>
<reference evidence="3" key="1">
    <citation type="submission" date="2023-10" db="EMBL/GenBank/DDBJ databases">
        <authorList>
            <person name="Chen Y."/>
            <person name="Shah S."/>
            <person name="Dougan E. K."/>
            <person name="Thang M."/>
            <person name="Chan C."/>
        </authorList>
    </citation>
    <scope>NUCLEOTIDE SEQUENCE [LARGE SCALE GENOMIC DNA]</scope>
</reference>
<feature type="transmembrane region" description="Helical" evidence="2">
    <location>
        <begin position="187"/>
        <end position="207"/>
    </location>
</feature>
<dbReference type="Proteomes" id="UP001189429">
    <property type="component" value="Unassembled WGS sequence"/>
</dbReference>
<evidence type="ECO:0000256" key="1">
    <source>
        <dbReference type="SAM" id="MobiDB-lite"/>
    </source>
</evidence>
<keyword evidence="2" id="KW-0812">Transmembrane</keyword>
<gene>
    <name evidence="3" type="ORF">PCOR1329_LOCUS70342</name>
</gene>
<evidence type="ECO:0000256" key="2">
    <source>
        <dbReference type="SAM" id="Phobius"/>
    </source>
</evidence>